<protein>
    <submittedName>
        <fullName evidence="1">Uncharacterized protein</fullName>
    </submittedName>
</protein>
<gene>
    <name evidence="1" type="ORF">Ahy_A01g000539</name>
</gene>
<evidence type="ECO:0000313" key="1">
    <source>
        <dbReference type="EMBL" id="RYR75939.1"/>
    </source>
</evidence>
<dbReference type="STRING" id="3818.A0A445EKF5"/>
<keyword evidence="2" id="KW-1185">Reference proteome</keyword>
<organism evidence="1 2">
    <name type="scientific">Arachis hypogaea</name>
    <name type="common">Peanut</name>
    <dbReference type="NCBI Taxonomy" id="3818"/>
    <lineage>
        <taxon>Eukaryota</taxon>
        <taxon>Viridiplantae</taxon>
        <taxon>Streptophyta</taxon>
        <taxon>Embryophyta</taxon>
        <taxon>Tracheophyta</taxon>
        <taxon>Spermatophyta</taxon>
        <taxon>Magnoliopsida</taxon>
        <taxon>eudicotyledons</taxon>
        <taxon>Gunneridae</taxon>
        <taxon>Pentapetalae</taxon>
        <taxon>rosids</taxon>
        <taxon>fabids</taxon>
        <taxon>Fabales</taxon>
        <taxon>Fabaceae</taxon>
        <taxon>Papilionoideae</taxon>
        <taxon>50 kb inversion clade</taxon>
        <taxon>dalbergioids sensu lato</taxon>
        <taxon>Dalbergieae</taxon>
        <taxon>Pterocarpus clade</taxon>
        <taxon>Arachis</taxon>
    </lineage>
</organism>
<sequence>MKGYLTSKRNLQQFVTQYDNCLANKAQQEYELDAASFNTIIICATASAIEKQFRIGNFLVCGSCLLKCPKRTLFPGYAQNSMPDDAYILFKEIISAGLMPNHYAIGNALRPCQDAGPTRLKLGMDIHALIFKSPFF</sequence>
<evidence type="ECO:0000313" key="2">
    <source>
        <dbReference type="Proteomes" id="UP000289738"/>
    </source>
</evidence>
<name>A0A445EKF5_ARAHY</name>
<accession>A0A445EKF5</accession>
<dbReference type="EMBL" id="SDMP01000001">
    <property type="protein sequence ID" value="RYR75939.1"/>
    <property type="molecule type" value="Genomic_DNA"/>
</dbReference>
<proteinExistence type="predicted"/>
<dbReference type="AlphaFoldDB" id="A0A445EKF5"/>
<comment type="caution">
    <text evidence="1">The sequence shown here is derived from an EMBL/GenBank/DDBJ whole genome shotgun (WGS) entry which is preliminary data.</text>
</comment>
<reference evidence="1 2" key="1">
    <citation type="submission" date="2019-01" db="EMBL/GenBank/DDBJ databases">
        <title>Sequencing of cultivated peanut Arachis hypogaea provides insights into genome evolution and oil improvement.</title>
        <authorList>
            <person name="Chen X."/>
        </authorList>
    </citation>
    <scope>NUCLEOTIDE SEQUENCE [LARGE SCALE GENOMIC DNA]</scope>
    <source>
        <strain evidence="2">cv. Fuhuasheng</strain>
        <tissue evidence="1">Leaves</tissue>
    </source>
</reference>
<dbReference type="Proteomes" id="UP000289738">
    <property type="component" value="Chromosome A01"/>
</dbReference>